<name>A0AAV1UFW1_9STRA</name>
<dbReference type="Proteomes" id="UP001162060">
    <property type="component" value="Unassembled WGS sequence"/>
</dbReference>
<organism evidence="1 2">
    <name type="scientific">Peronospora matthiolae</name>
    <dbReference type="NCBI Taxonomy" id="2874970"/>
    <lineage>
        <taxon>Eukaryota</taxon>
        <taxon>Sar</taxon>
        <taxon>Stramenopiles</taxon>
        <taxon>Oomycota</taxon>
        <taxon>Peronosporomycetes</taxon>
        <taxon>Peronosporales</taxon>
        <taxon>Peronosporaceae</taxon>
        <taxon>Peronospora</taxon>
    </lineage>
</organism>
<comment type="caution">
    <text evidence="1">The sequence shown here is derived from an EMBL/GenBank/DDBJ whole genome shotgun (WGS) entry which is preliminary data.</text>
</comment>
<dbReference type="EMBL" id="CAKLBY020000193">
    <property type="protein sequence ID" value="CAK7933131.1"/>
    <property type="molecule type" value="Genomic_DNA"/>
</dbReference>
<protein>
    <submittedName>
        <fullName evidence="1">Uncharacterized protein</fullName>
    </submittedName>
</protein>
<evidence type="ECO:0000313" key="2">
    <source>
        <dbReference type="Proteomes" id="UP001162060"/>
    </source>
</evidence>
<proteinExistence type="predicted"/>
<dbReference type="AlphaFoldDB" id="A0AAV1UFW1"/>
<gene>
    <name evidence="1" type="ORF">PM001_LOCUS18281</name>
</gene>
<sequence>MMPPPVNVALAVAAPSAPEVGGAAFESDASSDSPE</sequence>
<accession>A0AAV1UFW1</accession>
<reference evidence="1" key="1">
    <citation type="submission" date="2024-01" db="EMBL/GenBank/DDBJ databases">
        <authorList>
            <person name="Webb A."/>
        </authorList>
    </citation>
    <scope>NUCLEOTIDE SEQUENCE</scope>
    <source>
        <strain evidence="1">Pm1</strain>
    </source>
</reference>
<evidence type="ECO:0000313" key="1">
    <source>
        <dbReference type="EMBL" id="CAK7933131.1"/>
    </source>
</evidence>